<dbReference type="EMBL" id="JACIEX010000019">
    <property type="protein sequence ID" value="MBB4096127.1"/>
    <property type="molecule type" value="Genomic_DNA"/>
</dbReference>
<comment type="caution">
    <text evidence="2">The sequence shown here is derived from an EMBL/GenBank/DDBJ whole genome shotgun (WGS) entry which is preliminary data.</text>
</comment>
<dbReference type="Proteomes" id="UP000553980">
    <property type="component" value="Unassembled WGS sequence"/>
</dbReference>
<keyword evidence="4" id="KW-1185">Reference proteome</keyword>
<proteinExistence type="predicted"/>
<reference evidence="2" key="2">
    <citation type="submission" date="2019-06" db="EMBL/GenBank/DDBJ databases">
        <authorList>
            <person name="Hu M."/>
        </authorList>
    </citation>
    <scope>NUCLEOTIDE SEQUENCE</scope>
    <source>
        <strain evidence="2">08RB2639</strain>
    </source>
</reference>
<dbReference type="Gene3D" id="3.90.550.10">
    <property type="entry name" value="Spore Coat Polysaccharide Biosynthesis Protein SpsA, Chain A"/>
    <property type="match status" value="1"/>
</dbReference>
<organism evidence="2 3">
    <name type="scientific">Brucella pecoris</name>
    <dbReference type="NCBI Taxonomy" id="867683"/>
    <lineage>
        <taxon>Bacteria</taxon>
        <taxon>Pseudomonadati</taxon>
        <taxon>Pseudomonadota</taxon>
        <taxon>Alphaproteobacteria</taxon>
        <taxon>Hyphomicrobiales</taxon>
        <taxon>Brucellaceae</taxon>
        <taxon>Brucella/Ochrobactrum group</taxon>
        <taxon>Brucella</taxon>
    </lineage>
</organism>
<evidence type="ECO:0000313" key="1">
    <source>
        <dbReference type="EMBL" id="MBB4096127.1"/>
    </source>
</evidence>
<dbReference type="RefSeq" id="WP_140023080.1">
    <property type="nucleotide sequence ID" value="NZ_JACIEX010000019.1"/>
</dbReference>
<dbReference type="PANTHER" id="PTHR43179">
    <property type="entry name" value="RHAMNOSYLTRANSFERASE WBBL"/>
    <property type="match status" value="1"/>
</dbReference>
<dbReference type="OrthoDB" id="9771846at2"/>
<gene>
    <name evidence="2" type="ORF">FIB18_22935</name>
    <name evidence="1" type="ORF">GGQ79_004682</name>
</gene>
<reference evidence="1 4" key="3">
    <citation type="submission" date="2020-08" db="EMBL/GenBank/DDBJ databases">
        <title>Genomic Encyclopedia of Type Strains, Phase IV (KMG-IV): sequencing the most valuable type-strain genomes for metagenomic binning, comparative biology and taxonomic classification.</title>
        <authorList>
            <person name="Goeker M."/>
        </authorList>
    </citation>
    <scope>NUCLEOTIDE SEQUENCE [LARGE SCALE GENOMIC DNA]</scope>
    <source>
        <strain evidence="1 4">DSM 23868</strain>
    </source>
</reference>
<reference evidence="2 3" key="1">
    <citation type="journal article" date="2011" name="Int. J. Syst. Evol. Microbiol.">
        <title>Ochrobactrum pecoris sp. nov., isolated from farm animals.</title>
        <authorList>
            <person name="Kampfer P."/>
            <person name="Huber B."/>
            <person name="Busse H.J."/>
            <person name="Scholz H.C."/>
            <person name="Tomaso H."/>
            <person name="Hotzel H."/>
            <person name="Melzer F."/>
        </authorList>
    </citation>
    <scope>NUCLEOTIDE SEQUENCE [LARGE SCALE GENOMIC DNA]</scope>
    <source>
        <strain evidence="2 3">08RB2639</strain>
    </source>
</reference>
<sequence>MLSQAIDVNCVFGRDHYRHLTEILIPSLLNATNKHIRFNVVNYAGPSDLDTFSGMPERVEVSIIRQETGKAIGFAEAHNLLAKSVQSPVFIIINPDCILHDSAIDQLIDRYDATKKPVGIVEGRQWPFEHPKEYDPLDLTTPWASGAFCLFDTELYRSIGGMDERFFLYLEDVDVSWRMWLRGASVVYEPRAVTTHFTGGYFYRNDLVENEKFFSIRNFILLSRKFFGEEGEEKALEMLKDFPDKEVVAAAVKDVNENFQSLRHIEGIDLTKAPQIKVTGINQFHEIRS</sequence>
<dbReference type="InterPro" id="IPR029044">
    <property type="entry name" value="Nucleotide-diphossugar_trans"/>
</dbReference>
<dbReference type="PANTHER" id="PTHR43179:SF7">
    <property type="entry name" value="RHAMNOSYLTRANSFERASE WBBL"/>
    <property type="match status" value="1"/>
</dbReference>
<evidence type="ECO:0000313" key="2">
    <source>
        <dbReference type="EMBL" id="TNV08874.1"/>
    </source>
</evidence>
<dbReference type="EMBL" id="VEWK01000020">
    <property type="protein sequence ID" value="TNV08874.1"/>
    <property type="molecule type" value="Genomic_DNA"/>
</dbReference>
<dbReference type="AlphaFoldDB" id="A0A5C5CCU1"/>
<dbReference type="Proteomes" id="UP000313390">
    <property type="component" value="Unassembled WGS sequence"/>
</dbReference>
<protein>
    <recommendedName>
        <fullName evidence="5">Glycosyltransferase 2-like domain-containing protein</fullName>
    </recommendedName>
</protein>
<evidence type="ECO:0008006" key="5">
    <source>
        <dbReference type="Google" id="ProtNLM"/>
    </source>
</evidence>
<accession>A0A5C5CCU1</accession>
<evidence type="ECO:0000313" key="3">
    <source>
        <dbReference type="Proteomes" id="UP000313390"/>
    </source>
</evidence>
<dbReference type="SUPFAM" id="SSF53448">
    <property type="entry name" value="Nucleotide-diphospho-sugar transferases"/>
    <property type="match status" value="1"/>
</dbReference>
<evidence type="ECO:0000313" key="4">
    <source>
        <dbReference type="Proteomes" id="UP000553980"/>
    </source>
</evidence>
<name>A0A5C5CCU1_9HYPH</name>